<organism evidence="1 2">
    <name type="scientific">Horticoccus luteus</name>
    <dbReference type="NCBI Taxonomy" id="2862869"/>
    <lineage>
        <taxon>Bacteria</taxon>
        <taxon>Pseudomonadati</taxon>
        <taxon>Verrucomicrobiota</taxon>
        <taxon>Opitutia</taxon>
        <taxon>Opitutales</taxon>
        <taxon>Opitutaceae</taxon>
        <taxon>Horticoccus</taxon>
    </lineage>
</organism>
<dbReference type="AlphaFoldDB" id="A0A8F9TUR6"/>
<evidence type="ECO:0000313" key="2">
    <source>
        <dbReference type="Proteomes" id="UP000825051"/>
    </source>
</evidence>
<dbReference type="KEGG" id="ole:K0B96_13820"/>
<proteinExistence type="predicted"/>
<name>A0A8F9TUR6_9BACT</name>
<keyword evidence="2" id="KW-1185">Reference proteome</keyword>
<gene>
    <name evidence="1" type="ORF">K0B96_13820</name>
</gene>
<accession>A0A8F9TUR6</accession>
<reference evidence="1" key="1">
    <citation type="submission" date="2021-08" db="EMBL/GenBank/DDBJ databases">
        <title>Genome of a novel bacterium of the phylum Verrucomicrobia, Oleiharenicola sp. KSB-15.</title>
        <authorList>
            <person name="Chung J.-H."/>
            <person name="Ahn J.-H."/>
            <person name="Yoon Y."/>
            <person name="Kim D.-Y."/>
            <person name="An S.-H."/>
            <person name="Park I."/>
            <person name="Yeon J."/>
        </authorList>
    </citation>
    <scope>NUCLEOTIDE SEQUENCE</scope>
    <source>
        <strain evidence="1">KSB-15</strain>
    </source>
</reference>
<evidence type="ECO:0000313" key="1">
    <source>
        <dbReference type="EMBL" id="QYM78366.1"/>
    </source>
</evidence>
<protein>
    <submittedName>
        <fullName evidence="1">Uncharacterized protein</fullName>
    </submittedName>
</protein>
<dbReference type="RefSeq" id="WP_220161470.1">
    <property type="nucleotide sequence ID" value="NZ_CP080507.1"/>
</dbReference>
<sequence length="64" mass="7188">MLSIVQDFRDFKGACGSRQSQPAMPQVQVVAQVQIGVQLQLQFWQLQESLDETVDLVGFVFMGD</sequence>
<dbReference type="EMBL" id="CP080507">
    <property type="protein sequence ID" value="QYM78366.1"/>
    <property type="molecule type" value="Genomic_DNA"/>
</dbReference>
<dbReference type="Proteomes" id="UP000825051">
    <property type="component" value="Chromosome"/>
</dbReference>